<comment type="caution">
    <text evidence="2">The sequence shown here is derived from an EMBL/GenBank/DDBJ whole genome shotgun (WGS) entry which is preliminary data.</text>
</comment>
<evidence type="ECO:0000259" key="1">
    <source>
        <dbReference type="PROSITE" id="PS51725"/>
    </source>
</evidence>
<evidence type="ECO:0000313" key="3">
    <source>
        <dbReference type="Proteomes" id="UP000321685"/>
    </source>
</evidence>
<evidence type="ECO:0000313" key="2">
    <source>
        <dbReference type="EMBL" id="GEL27098.1"/>
    </source>
</evidence>
<dbReference type="InterPro" id="IPR007138">
    <property type="entry name" value="ABM_dom"/>
</dbReference>
<protein>
    <recommendedName>
        <fullName evidence="1">ABM domain-containing protein</fullName>
    </recommendedName>
</protein>
<accession>A0A511DVG7</accession>
<reference evidence="2 3" key="1">
    <citation type="submission" date="2019-07" db="EMBL/GenBank/DDBJ databases">
        <title>Whole genome shotgun sequence of Pseudonocardia sulfidoxydans NBRC 16205.</title>
        <authorList>
            <person name="Hosoyama A."/>
            <person name="Uohara A."/>
            <person name="Ohji S."/>
            <person name="Ichikawa N."/>
        </authorList>
    </citation>
    <scope>NUCLEOTIDE SEQUENCE [LARGE SCALE GENOMIC DNA]</scope>
    <source>
        <strain evidence="2 3">NBRC 16205</strain>
    </source>
</reference>
<name>A0A511DVG7_9PSEU</name>
<feature type="domain" description="ABM" evidence="1">
    <location>
        <begin position="6"/>
        <end position="95"/>
    </location>
</feature>
<dbReference type="InterPro" id="IPR011008">
    <property type="entry name" value="Dimeric_a/b-barrel"/>
</dbReference>
<dbReference type="AlphaFoldDB" id="A0A511DVG7"/>
<keyword evidence="3" id="KW-1185">Reference proteome</keyword>
<dbReference type="RefSeq" id="WP_147116088.1">
    <property type="nucleotide sequence ID" value="NZ_BJVJ01000147.1"/>
</dbReference>
<sequence>MSGDRVGRYVRMVAVEGQGEALAAGLLRVAEGMRDAPGCELYVVNRTPDEDDAVWITEVWSDEAASEAALNRDLGEAGLGSVLGLLAGPPEFIELSPVGGPGLS</sequence>
<dbReference type="Gene3D" id="3.30.70.100">
    <property type="match status" value="1"/>
</dbReference>
<gene>
    <name evidence="2" type="ORF">PSU4_60520</name>
</gene>
<dbReference type="SUPFAM" id="SSF54909">
    <property type="entry name" value="Dimeric alpha+beta barrel"/>
    <property type="match status" value="1"/>
</dbReference>
<proteinExistence type="predicted"/>
<dbReference type="OrthoDB" id="165368at2"/>
<dbReference type="EMBL" id="BJVJ01000147">
    <property type="protein sequence ID" value="GEL27098.1"/>
    <property type="molecule type" value="Genomic_DNA"/>
</dbReference>
<organism evidence="2 3">
    <name type="scientific">Pseudonocardia sulfidoxydans NBRC 16205</name>
    <dbReference type="NCBI Taxonomy" id="1223511"/>
    <lineage>
        <taxon>Bacteria</taxon>
        <taxon>Bacillati</taxon>
        <taxon>Actinomycetota</taxon>
        <taxon>Actinomycetes</taxon>
        <taxon>Pseudonocardiales</taxon>
        <taxon>Pseudonocardiaceae</taxon>
        <taxon>Pseudonocardia</taxon>
    </lineage>
</organism>
<dbReference type="Pfam" id="PF03992">
    <property type="entry name" value="ABM"/>
    <property type="match status" value="1"/>
</dbReference>
<dbReference type="PROSITE" id="PS51725">
    <property type="entry name" value="ABM"/>
    <property type="match status" value="1"/>
</dbReference>
<dbReference type="Proteomes" id="UP000321685">
    <property type="component" value="Unassembled WGS sequence"/>
</dbReference>